<protein>
    <submittedName>
        <fullName evidence="1">Uncharacterized protein</fullName>
    </submittedName>
</protein>
<dbReference type="AlphaFoldDB" id="A0A3R9L8I1"/>
<gene>
    <name evidence="1" type="ORF">D8803_06915</name>
</gene>
<reference evidence="1 2" key="1">
    <citation type="submission" date="2018-11" db="EMBL/GenBank/DDBJ databases">
        <title>Species Designations Belie Phenotypic and Genotypic Heterogeneity in Oral Streptococci.</title>
        <authorList>
            <person name="Velsko I."/>
        </authorList>
    </citation>
    <scope>NUCLEOTIDE SEQUENCE [LARGE SCALE GENOMIC DNA]</scope>
    <source>
        <strain evidence="1 2">BCC26</strain>
    </source>
</reference>
<dbReference type="EMBL" id="RJPI01000009">
    <property type="protein sequence ID" value="RSJ62825.1"/>
    <property type="molecule type" value="Genomic_DNA"/>
</dbReference>
<comment type="caution">
    <text evidence="1">The sequence shown here is derived from an EMBL/GenBank/DDBJ whole genome shotgun (WGS) entry which is preliminary data.</text>
</comment>
<dbReference type="Proteomes" id="UP000280648">
    <property type="component" value="Unassembled WGS sequence"/>
</dbReference>
<organism evidence="1 2">
    <name type="scientific">Streptococcus oralis</name>
    <dbReference type="NCBI Taxonomy" id="1303"/>
    <lineage>
        <taxon>Bacteria</taxon>
        <taxon>Bacillati</taxon>
        <taxon>Bacillota</taxon>
        <taxon>Bacilli</taxon>
        <taxon>Lactobacillales</taxon>
        <taxon>Streptococcaceae</taxon>
        <taxon>Streptococcus</taxon>
    </lineage>
</organism>
<evidence type="ECO:0000313" key="1">
    <source>
        <dbReference type="EMBL" id="RSJ62825.1"/>
    </source>
</evidence>
<sequence>MNLVKEFATEWGLDNQLLTKLLKSYDLKKPEEIPFREDLVKTLETTKATSELSGSKLKLNMELNKVLPNWMQEVKMKYK</sequence>
<accession>A0A3R9L8I1</accession>
<name>A0A3R9L8I1_STROR</name>
<evidence type="ECO:0000313" key="2">
    <source>
        <dbReference type="Proteomes" id="UP000280648"/>
    </source>
</evidence>
<proteinExistence type="predicted"/>